<organism evidence="6 7">
    <name type="scientific">Salipiger abyssi</name>
    <dbReference type="NCBI Taxonomy" id="1250539"/>
    <lineage>
        <taxon>Bacteria</taxon>
        <taxon>Pseudomonadati</taxon>
        <taxon>Pseudomonadota</taxon>
        <taxon>Alphaproteobacteria</taxon>
        <taxon>Rhodobacterales</taxon>
        <taxon>Roseobacteraceae</taxon>
        <taxon>Salipiger</taxon>
    </lineage>
</organism>
<feature type="coiled-coil region" evidence="3">
    <location>
        <begin position="69"/>
        <end position="126"/>
    </location>
</feature>
<dbReference type="PANTHER" id="PTHR35089">
    <property type="entry name" value="CHAPERONE PROTEIN SKP"/>
    <property type="match status" value="1"/>
</dbReference>
<dbReference type="STRING" id="1250539.Ga0080574_TMP4311"/>
<keyword evidence="3" id="KW-0175">Coiled coil</keyword>
<dbReference type="SMART" id="SM00935">
    <property type="entry name" value="OmpH"/>
    <property type="match status" value="1"/>
</dbReference>
<dbReference type="RefSeq" id="WP_076704466.1">
    <property type="nucleotide sequence ID" value="NZ_CP015093.1"/>
</dbReference>
<dbReference type="GO" id="GO:0050821">
    <property type="term" value="P:protein stabilization"/>
    <property type="evidence" value="ECO:0007669"/>
    <property type="project" value="TreeGrafter"/>
</dbReference>
<dbReference type="InterPro" id="IPR024930">
    <property type="entry name" value="Skp_dom_sf"/>
</dbReference>
<dbReference type="GO" id="GO:0005829">
    <property type="term" value="C:cytosol"/>
    <property type="evidence" value="ECO:0007669"/>
    <property type="project" value="TreeGrafter"/>
</dbReference>
<dbReference type="PROSITE" id="PS51257">
    <property type="entry name" value="PROKAR_LIPOPROTEIN"/>
    <property type="match status" value="1"/>
</dbReference>
<feature type="chain" id="PRO_5013134479" evidence="5">
    <location>
        <begin position="23"/>
        <end position="200"/>
    </location>
</feature>
<dbReference type="KEGG" id="paby:Ga0080574_TMP4311"/>
<reference evidence="6 7" key="1">
    <citation type="submission" date="2016-04" db="EMBL/GenBank/DDBJ databases">
        <title>Deep-sea bacteria in the southern Pacific.</title>
        <authorList>
            <person name="Tang K."/>
        </authorList>
    </citation>
    <scope>NUCLEOTIDE SEQUENCE [LARGE SCALE GENOMIC DNA]</scope>
    <source>
        <strain evidence="6 7">JLT2014</strain>
    </source>
</reference>
<feature type="region of interest" description="Disordered" evidence="4">
    <location>
        <begin position="179"/>
        <end position="200"/>
    </location>
</feature>
<dbReference type="AlphaFoldDB" id="A0A1P8UZ23"/>
<sequence length="200" mass="21533" precursor="true">MAGLFRLWALALGLSFSCVAAAAQDSVQPGVVQSQILTVEIDRLFAESAYGQRITRMLEAEGSEIAAENRRIEAELTAEEKDLTEKRATLSPSEFRALAEAFDQKVQELRREQDTKARSLGNLSEERRRQFLAAAEPVLAQLMREAGAAVILDKRTVFLSAGVIDITDTAIARIDAAIGDGAPQGETGGTATEEAPAAQE</sequence>
<dbReference type="PANTHER" id="PTHR35089:SF1">
    <property type="entry name" value="CHAPERONE PROTEIN SKP"/>
    <property type="match status" value="1"/>
</dbReference>
<dbReference type="OrthoDB" id="7868372at2"/>
<accession>A0A1P8UZ23</accession>
<proteinExistence type="inferred from homology"/>
<dbReference type="Pfam" id="PF03938">
    <property type="entry name" value="OmpH"/>
    <property type="match status" value="1"/>
</dbReference>
<dbReference type="Gene3D" id="3.30.910.20">
    <property type="entry name" value="Skp domain"/>
    <property type="match status" value="1"/>
</dbReference>
<keyword evidence="2 5" id="KW-0732">Signal</keyword>
<evidence type="ECO:0000313" key="6">
    <source>
        <dbReference type="EMBL" id="APZ54645.1"/>
    </source>
</evidence>
<dbReference type="GO" id="GO:0051082">
    <property type="term" value="F:unfolded protein binding"/>
    <property type="evidence" value="ECO:0007669"/>
    <property type="project" value="InterPro"/>
</dbReference>
<dbReference type="InterPro" id="IPR005632">
    <property type="entry name" value="Chaperone_Skp"/>
</dbReference>
<feature type="signal peptide" evidence="5">
    <location>
        <begin position="1"/>
        <end position="22"/>
    </location>
</feature>
<evidence type="ECO:0000256" key="4">
    <source>
        <dbReference type="SAM" id="MobiDB-lite"/>
    </source>
</evidence>
<gene>
    <name evidence="6" type="ORF">Ga0080574_TMP4311</name>
</gene>
<dbReference type="SUPFAM" id="SSF111384">
    <property type="entry name" value="OmpH-like"/>
    <property type="match status" value="1"/>
</dbReference>
<protein>
    <submittedName>
        <fullName evidence="6">Outer membrane protein</fullName>
    </submittedName>
</protein>
<keyword evidence="7" id="KW-1185">Reference proteome</keyword>
<dbReference type="EMBL" id="CP015093">
    <property type="protein sequence ID" value="APZ54645.1"/>
    <property type="molecule type" value="Genomic_DNA"/>
</dbReference>
<evidence type="ECO:0000256" key="2">
    <source>
        <dbReference type="ARBA" id="ARBA00022729"/>
    </source>
</evidence>
<dbReference type="Proteomes" id="UP000187059">
    <property type="component" value="Chromosome"/>
</dbReference>
<evidence type="ECO:0000313" key="7">
    <source>
        <dbReference type="Proteomes" id="UP000187059"/>
    </source>
</evidence>
<comment type="similarity">
    <text evidence="1">Belongs to the Skp family.</text>
</comment>
<evidence type="ECO:0000256" key="1">
    <source>
        <dbReference type="ARBA" id="ARBA00009091"/>
    </source>
</evidence>
<evidence type="ECO:0000256" key="5">
    <source>
        <dbReference type="SAM" id="SignalP"/>
    </source>
</evidence>
<evidence type="ECO:0000256" key="3">
    <source>
        <dbReference type="SAM" id="Coils"/>
    </source>
</evidence>
<name>A0A1P8UZ23_9RHOB</name>